<comment type="subcellular location">
    <subcellularLocation>
        <location evidence="1">Cell membrane</location>
        <topology evidence="1">Multi-pass membrane protein</topology>
    </subcellularLocation>
</comment>
<evidence type="ECO:0000256" key="3">
    <source>
        <dbReference type="ARBA" id="ARBA00022448"/>
    </source>
</evidence>
<keyword evidence="7 9" id="KW-0472">Membrane</keyword>
<keyword evidence="4" id="KW-1003">Cell membrane</keyword>
<dbReference type="OrthoDB" id="3222at2759"/>
<evidence type="ECO:0000313" key="11">
    <source>
        <dbReference type="Proteomes" id="UP000028828"/>
    </source>
</evidence>
<accession>A0A086JCF3</accession>
<evidence type="ECO:0000256" key="8">
    <source>
        <dbReference type="RuleBase" id="RU000477"/>
    </source>
</evidence>
<dbReference type="AlphaFoldDB" id="A0A086JCF3"/>
<evidence type="ECO:0000256" key="4">
    <source>
        <dbReference type="ARBA" id="ARBA00022475"/>
    </source>
</evidence>
<feature type="transmembrane region" description="Helical" evidence="9">
    <location>
        <begin position="146"/>
        <end position="166"/>
    </location>
</feature>
<evidence type="ECO:0000256" key="5">
    <source>
        <dbReference type="ARBA" id="ARBA00022692"/>
    </source>
</evidence>
<dbReference type="Pfam" id="PF00230">
    <property type="entry name" value="MIP"/>
    <property type="match status" value="2"/>
</dbReference>
<protein>
    <submittedName>
        <fullName evidence="10">Aquaporin 2</fullName>
    </submittedName>
</protein>
<dbReference type="InterPro" id="IPR023271">
    <property type="entry name" value="Aquaporin-like"/>
</dbReference>
<evidence type="ECO:0000256" key="2">
    <source>
        <dbReference type="ARBA" id="ARBA00006175"/>
    </source>
</evidence>
<evidence type="ECO:0000313" key="10">
    <source>
        <dbReference type="EMBL" id="KFG29821.1"/>
    </source>
</evidence>
<keyword evidence="5 8" id="KW-0812">Transmembrane</keyword>
<evidence type="ECO:0000256" key="6">
    <source>
        <dbReference type="ARBA" id="ARBA00022989"/>
    </source>
</evidence>
<gene>
    <name evidence="10" type="ORF">TGP89_267070</name>
</gene>
<keyword evidence="3 8" id="KW-0813">Transport</keyword>
<organism evidence="10 11">
    <name type="scientific">Toxoplasma gondii p89</name>
    <dbReference type="NCBI Taxonomy" id="943119"/>
    <lineage>
        <taxon>Eukaryota</taxon>
        <taxon>Sar</taxon>
        <taxon>Alveolata</taxon>
        <taxon>Apicomplexa</taxon>
        <taxon>Conoidasida</taxon>
        <taxon>Coccidia</taxon>
        <taxon>Eucoccidiorida</taxon>
        <taxon>Eimeriorina</taxon>
        <taxon>Sarcocystidae</taxon>
        <taxon>Toxoplasma</taxon>
    </lineage>
</organism>
<feature type="transmembrane region" description="Helical" evidence="9">
    <location>
        <begin position="13"/>
        <end position="29"/>
    </location>
</feature>
<dbReference type="GO" id="GO:0015250">
    <property type="term" value="F:water channel activity"/>
    <property type="evidence" value="ECO:0007669"/>
    <property type="project" value="TreeGrafter"/>
</dbReference>
<reference evidence="10 11" key="1">
    <citation type="submission" date="2014-03" db="EMBL/GenBank/DDBJ databases">
        <authorList>
            <person name="Sibley D."/>
            <person name="Venepally P."/>
            <person name="Karamycheva S."/>
            <person name="Hadjithomas M."/>
            <person name="Khan A."/>
            <person name="Brunk B."/>
            <person name="Roos D."/>
            <person name="Caler E."/>
            <person name="Lorenzi H."/>
        </authorList>
    </citation>
    <scope>NUCLEOTIDE SEQUENCE [LARGE SCALE GENOMIC DNA]</scope>
    <source>
        <strain evidence="11">p89</strain>
    </source>
</reference>
<evidence type="ECO:0000256" key="7">
    <source>
        <dbReference type="ARBA" id="ARBA00023136"/>
    </source>
</evidence>
<dbReference type="Proteomes" id="UP000028828">
    <property type="component" value="Unassembled WGS sequence"/>
</dbReference>
<comment type="caution">
    <text evidence="10">The sequence shown here is derived from an EMBL/GenBank/DDBJ whole genome shotgun (WGS) entry which is preliminary data.</text>
</comment>
<feature type="transmembrane region" description="Helical" evidence="9">
    <location>
        <begin position="112"/>
        <end position="134"/>
    </location>
</feature>
<feature type="transmembrane region" description="Helical" evidence="9">
    <location>
        <begin position="285"/>
        <end position="303"/>
    </location>
</feature>
<dbReference type="PROSITE" id="PS00221">
    <property type="entry name" value="MIP"/>
    <property type="match status" value="1"/>
</dbReference>
<feature type="transmembrane region" description="Helical" evidence="9">
    <location>
        <begin position="397"/>
        <end position="418"/>
    </location>
</feature>
<name>A0A086JCF3_TOXGO</name>
<dbReference type="InterPro" id="IPR000425">
    <property type="entry name" value="MIP"/>
</dbReference>
<dbReference type="PANTHER" id="PTHR19139:SF199">
    <property type="entry name" value="MIP17260P"/>
    <property type="match status" value="1"/>
</dbReference>
<feature type="transmembrane region" description="Helical" evidence="9">
    <location>
        <begin position="187"/>
        <end position="208"/>
    </location>
</feature>
<feature type="transmembrane region" description="Helical" evidence="9">
    <location>
        <begin position="78"/>
        <end position="100"/>
    </location>
</feature>
<sequence length="426" mass="44473">MADFDKKSLTAEFLGSFSLLFAAELLSLFKSDIFSYGLALSLTYAVVTTALHQYRDVQLNPILTVIDVLSGRVKVKSAMVTIVLQFAGAALGALLSALICGESGILPAGVKGAVSSKILLAQLVFCSTLAFAHIETSADAGQLSGVAVGLVTYAAYTATFGLSGYLNPAVALGTNIGNALQGTSISYSQFASFVVIPFLAAVAGWGAYKLAYDNLLMAEFFSSLAFTYCACCAMTGDIDGANTALSIGCMAAALIYAIGWKSGGALNPAVTLGTLVAGHSRVPDMLLYCFFQCGAGVLGAVLARYTMGPLDLFNLLSSGTKRYDLLMLFLFSMLLMAAYILTFGDLFGRPAGAVIGAVYTVFHFISAKAVTLNVQTAVGIIVSQLLLNGYAEDWGSALASVSIPILGCLLASCLLAFLPSQYQRHA</sequence>
<dbReference type="PRINTS" id="PR00783">
    <property type="entry name" value="MINTRINSICP"/>
</dbReference>
<proteinExistence type="inferred from homology"/>
<dbReference type="GO" id="GO:0005886">
    <property type="term" value="C:plasma membrane"/>
    <property type="evidence" value="ECO:0007669"/>
    <property type="project" value="UniProtKB-SubCell"/>
</dbReference>
<dbReference type="Gene3D" id="1.20.1080.10">
    <property type="entry name" value="Glycerol uptake facilitator protein"/>
    <property type="match status" value="2"/>
</dbReference>
<feature type="transmembrane region" description="Helical" evidence="9">
    <location>
        <begin position="36"/>
        <end position="54"/>
    </location>
</feature>
<dbReference type="SUPFAM" id="SSF81338">
    <property type="entry name" value="Aquaporin-like"/>
    <property type="match status" value="2"/>
</dbReference>
<keyword evidence="6 9" id="KW-1133">Transmembrane helix</keyword>
<dbReference type="PANTHER" id="PTHR19139">
    <property type="entry name" value="AQUAPORIN TRANSPORTER"/>
    <property type="match status" value="1"/>
</dbReference>
<dbReference type="VEuPathDB" id="ToxoDB:TGP89_267070"/>
<feature type="transmembrane region" description="Helical" evidence="9">
    <location>
        <begin position="241"/>
        <end position="259"/>
    </location>
</feature>
<comment type="similarity">
    <text evidence="2 8">Belongs to the MIP/aquaporin (TC 1.A.8) family.</text>
</comment>
<dbReference type="EMBL" id="AEYI02002123">
    <property type="protein sequence ID" value="KFG29821.1"/>
    <property type="molecule type" value="Genomic_DNA"/>
</dbReference>
<dbReference type="InterPro" id="IPR022357">
    <property type="entry name" value="MIP_CS"/>
</dbReference>
<feature type="transmembrane region" description="Helical" evidence="9">
    <location>
        <begin position="323"/>
        <end position="341"/>
    </location>
</feature>
<evidence type="ECO:0000256" key="1">
    <source>
        <dbReference type="ARBA" id="ARBA00004651"/>
    </source>
</evidence>
<evidence type="ECO:0000256" key="9">
    <source>
        <dbReference type="SAM" id="Phobius"/>
    </source>
</evidence>
<dbReference type="InterPro" id="IPR034294">
    <property type="entry name" value="Aquaporin_transptr"/>
</dbReference>